<dbReference type="AlphaFoldDB" id="A0A194XNQ0"/>
<evidence type="ECO:0008006" key="3">
    <source>
        <dbReference type="Google" id="ProtNLM"/>
    </source>
</evidence>
<evidence type="ECO:0000313" key="1">
    <source>
        <dbReference type="EMBL" id="KUJ21786.1"/>
    </source>
</evidence>
<dbReference type="OrthoDB" id="268428at2759"/>
<dbReference type="EMBL" id="KQ947407">
    <property type="protein sequence ID" value="KUJ21786.1"/>
    <property type="molecule type" value="Genomic_DNA"/>
</dbReference>
<accession>A0A194XNQ0</accession>
<dbReference type="RefSeq" id="XP_018076141.1">
    <property type="nucleotide sequence ID" value="XM_018211544.1"/>
</dbReference>
<dbReference type="KEGG" id="psco:LY89DRAFT_637739"/>
<gene>
    <name evidence="1" type="ORF">LY89DRAFT_637739</name>
</gene>
<organism evidence="1 2">
    <name type="scientific">Mollisia scopiformis</name>
    <name type="common">Conifer needle endophyte fungus</name>
    <name type="synonym">Phialocephala scopiformis</name>
    <dbReference type="NCBI Taxonomy" id="149040"/>
    <lineage>
        <taxon>Eukaryota</taxon>
        <taxon>Fungi</taxon>
        <taxon>Dikarya</taxon>
        <taxon>Ascomycota</taxon>
        <taxon>Pezizomycotina</taxon>
        <taxon>Leotiomycetes</taxon>
        <taxon>Helotiales</taxon>
        <taxon>Mollisiaceae</taxon>
        <taxon>Mollisia</taxon>
    </lineage>
</organism>
<keyword evidence="2" id="KW-1185">Reference proteome</keyword>
<name>A0A194XNQ0_MOLSC</name>
<sequence length="331" mass="37761">MRGTVVASMKVNRQVLIDNSQVFKAMMSSDGHWKETYASTIDMEVDNIPSVEVVLRALHGTMKEELYGASVSFPDVWEIIQFCSYRQIEVLKLKGWFAKWLENALKVKLDHDDLKMLLFPCYTFDHAKGFASMTKTLAYNSAEHTTEYNPTDYRHLHLDGNAIGGLNGARGSMRGKLLRGLFDPVAAFLEAKCDCKANALFAYHIGLSKTGIWPIHDHHKKSVQDILDSPGMINFQCTIPDGACSSCRSRLSSTKVTELRRKILNDFHGLCLDCMTMTKTGDIDSDYWDHDRMHEWDAGCRIQHSQPTWYFSYMGRKTDMKNHQKAMKRAK</sequence>
<proteinExistence type="predicted"/>
<dbReference type="Proteomes" id="UP000070700">
    <property type="component" value="Unassembled WGS sequence"/>
</dbReference>
<protein>
    <recommendedName>
        <fullName evidence="3">BTB domain-containing protein</fullName>
    </recommendedName>
</protein>
<reference evidence="1 2" key="1">
    <citation type="submission" date="2015-10" db="EMBL/GenBank/DDBJ databases">
        <title>Full genome of DAOMC 229536 Phialocephala scopiformis, a fungal endophyte of spruce producing the potent anti-insectan compound rugulosin.</title>
        <authorList>
            <consortium name="DOE Joint Genome Institute"/>
            <person name="Walker A.K."/>
            <person name="Frasz S.L."/>
            <person name="Seifert K.A."/>
            <person name="Miller J.D."/>
            <person name="Mondo S.J."/>
            <person name="Labutti K."/>
            <person name="Lipzen A."/>
            <person name="Dockter R."/>
            <person name="Kennedy M."/>
            <person name="Grigoriev I.V."/>
            <person name="Spatafora J.W."/>
        </authorList>
    </citation>
    <scope>NUCLEOTIDE SEQUENCE [LARGE SCALE GENOMIC DNA]</scope>
    <source>
        <strain evidence="1 2">CBS 120377</strain>
    </source>
</reference>
<evidence type="ECO:0000313" key="2">
    <source>
        <dbReference type="Proteomes" id="UP000070700"/>
    </source>
</evidence>
<dbReference type="STRING" id="149040.A0A194XNQ0"/>
<dbReference type="GeneID" id="28821270"/>
<dbReference type="InParanoid" id="A0A194XNQ0"/>